<dbReference type="PANTHER" id="PTHR36173:SF2">
    <property type="entry name" value="RIBONUCLEASE VAPC16"/>
    <property type="match status" value="1"/>
</dbReference>
<dbReference type="InterPro" id="IPR029060">
    <property type="entry name" value="PIN-like_dom_sf"/>
</dbReference>
<keyword evidence="3" id="KW-1185">Reference proteome</keyword>
<evidence type="ECO:0000313" key="3">
    <source>
        <dbReference type="Proteomes" id="UP000248916"/>
    </source>
</evidence>
<feature type="domain" description="PIN" evidence="1">
    <location>
        <begin position="4"/>
        <end position="121"/>
    </location>
</feature>
<dbReference type="SUPFAM" id="SSF88723">
    <property type="entry name" value="PIN domain-like"/>
    <property type="match status" value="1"/>
</dbReference>
<reference evidence="2 3" key="1">
    <citation type="submission" date="2018-06" db="EMBL/GenBank/DDBJ databases">
        <title>Genomic Encyclopedia of Archaeal and Bacterial Type Strains, Phase II (KMG-II): from individual species to whole genera.</title>
        <authorList>
            <person name="Goeker M."/>
        </authorList>
    </citation>
    <scope>NUCLEOTIDE SEQUENCE [LARGE SCALE GENOMIC DNA]</scope>
    <source>
        <strain evidence="2 3">DSM 22009</strain>
    </source>
</reference>
<sequence length="132" mass="14905">MGSVLLDTHILLWLRRAPDRLSERQMAALREAELRFVSVASLYEIAQKVRIGKLDLDEADVADLPEAVPRIGLEWLNLGPRETLRAAAVTWPHRDPFDRMILASAEARGMPLLSSDARFSEPDMPFDVEILD</sequence>
<dbReference type="Gene3D" id="3.40.50.1010">
    <property type="entry name" value="5'-nuclease"/>
    <property type="match status" value="1"/>
</dbReference>
<dbReference type="PANTHER" id="PTHR36173">
    <property type="entry name" value="RIBONUCLEASE VAPC16-RELATED"/>
    <property type="match status" value="1"/>
</dbReference>
<dbReference type="InterPro" id="IPR052919">
    <property type="entry name" value="TA_system_RNase"/>
</dbReference>
<proteinExistence type="predicted"/>
<dbReference type="InterPro" id="IPR002716">
    <property type="entry name" value="PIN_dom"/>
</dbReference>
<evidence type="ECO:0000259" key="1">
    <source>
        <dbReference type="Pfam" id="PF01850"/>
    </source>
</evidence>
<gene>
    <name evidence="2" type="ORF">LX81_02871</name>
</gene>
<dbReference type="Pfam" id="PF01850">
    <property type="entry name" value="PIN"/>
    <property type="match status" value="1"/>
</dbReference>
<dbReference type="AlphaFoldDB" id="A0A2W7N8I1"/>
<organism evidence="2 3">
    <name type="scientific">Palleronia aestuarii</name>
    <dbReference type="NCBI Taxonomy" id="568105"/>
    <lineage>
        <taxon>Bacteria</taxon>
        <taxon>Pseudomonadati</taxon>
        <taxon>Pseudomonadota</taxon>
        <taxon>Alphaproteobacteria</taxon>
        <taxon>Rhodobacterales</taxon>
        <taxon>Roseobacteraceae</taxon>
        <taxon>Palleronia</taxon>
    </lineage>
</organism>
<dbReference type="InterPro" id="IPR041705">
    <property type="entry name" value="PIN_Sll0205"/>
</dbReference>
<dbReference type="RefSeq" id="WP_111537969.1">
    <property type="nucleotide sequence ID" value="NZ_QKZL01000013.1"/>
</dbReference>
<accession>A0A2W7N8I1</accession>
<dbReference type="OrthoDB" id="9798990at2"/>
<dbReference type="CDD" id="cd09872">
    <property type="entry name" value="PIN_Sll0205-like"/>
    <property type="match status" value="1"/>
</dbReference>
<evidence type="ECO:0000313" key="2">
    <source>
        <dbReference type="EMBL" id="PZX14497.1"/>
    </source>
</evidence>
<name>A0A2W7N8I1_9RHOB</name>
<dbReference type="EMBL" id="QKZL01000013">
    <property type="protein sequence ID" value="PZX14497.1"/>
    <property type="molecule type" value="Genomic_DNA"/>
</dbReference>
<comment type="caution">
    <text evidence="2">The sequence shown here is derived from an EMBL/GenBank/DDBJ whole genome shotgun (WGS) entry which is preliminary data.</text>
</comment>
<dbReference type="Proteomes" id="UP000248916">
    <property type="component" value="Unassembled WGS sequence"/>
</dbReference>
<protein>
    <submittedName>
        <fullName evidence="2">PIN domain nuclease of toxin-antitoxin system</fullName>
    </submittedName>
</protein>